<dbReference type="InterPro" id="IPR036770">
    <property type="entry name" value="Ankyrin_rpt-contain_sf"/>
</dbReference>
<feature type="compositionally biased region" description="Polar residues" evidence="3">
    <location>
        <begin position="1"/>
        <end position="15"/>
    </location>
</feature>
<sequence length="1106" mass="126494">MDNPISKPSTSTNPKSFTSNPRTFPPTTRTFTTGKIHMPERKVDESLITGLFAVAREGDTYKIKEYISNNNISPAVRNENGETVLHIILQNSSLDGNEKYDLIDFLIKHGANVGAFDKNNITALHLATKYQLKKVVQLLLDHGANPSALDNQFMNPYHYMAMGKIGKCKTVKKVKALIPKAGIQKNPTKQVKDLTAVILDILYQEPFNMYIKNIKNSVGQIDAMFGPETDEAFETYRINVVNILTDQNTNHEDKIRKINEKTIDNKGSLENIIVGKLKDAINPLDIRNNQMDGWGPDDKQINKILPNPTPDDISMNITKNRAELLGKVIGKNLPEIAEKINSEIIKIIEYISGTYNRLNNILQLNTNAGINIDPSVSIDPDILRKLYLHPEATTTPLLHVEIERNDDGVDVRTLIYAPDSEMPSIRRGTKKQLEEWKKTSIRVEPTVLTDDSKSTTGAIHGPNAQREITRQKATAPPTVTDMPLEHPFEYRSRTGNAYRYYILTKFNYYINQIQYYSNIITANINAISDHHFQKNYSYKTYNKILSIIVICLIDICQNLLFAKKEISLISKHLKIINNQIYTKFNLFPHSNYKFLIEQEQINIDSAIEDTNTVLIYINNVYKYSYDLMNELNSLIEFINKESAAFFIIAYNNNFVDLKNNFKKKTMDELTHLFDRPFQQLNLIPTTLEDYSKSFNTNMDLILMKKQLYEKYVPQIHKKNYLTYYTHQIGNVLPNKMPGINTKIRNLNNNEENDTDTYDWGIDRNGKIIEKIPKIGYLLKDISNSPKLKYESTGIRNLLANADDTKIGYLGLKNGITDKKKTEALPIVSSYIDQHLNIIKYRIIQHIIIIFKEVSDPTGIVTTPLSPFIVDSIKNIKTKINDLLENKYDIGSADIESVLYTIVGKIADELIINFIKDNAKKTAGIKTIDILKQIDIKKDYSDILNPAKINILGPDNGFKLHLNEVFDDITNRYLTDDPNILNELHGLSYTLPLVENQKDIKKQFEMYNDNYNITNAIVVEQCLKMNPEIITMLSQSRGNINQKDISGSSPIFYALEMQHSEAVQKFIENGAYVSSEAMKNKAGFTPLTYAISLYKTHLYEIRIWRRL</sequence>
<dbReference type="EMBL" id="MK072107">
    <property type="protein sequence ID" value="AYV78876.1"/>
    <property type="molecule type" value="Genomic_DNA"/>
</dbReference>
<evidence type="ECO:0000313" key="4">
    <source>
        <dbReference type="EMBL" id="AYV78876.1"/>
    </source>
</evidence>
<keyword evidence="2" id="KW-0040">ANK repeat</keyword>
<feature type="region of interest" description="Disordered" evidence="3">
    <location>
        <begin position="1"/>
        <end position="31"/>
    </location>
</feature>
<protein>
    <submittedName>
        <fullName evidence="4">Ankyrin repeat protein</fullName>
    </submittedName>
</protein>
<accession>A0A3G4ZVH0</accession>
<dbReference type="Pfam" id="PF12796">
    <property type="entry name" value="Ank_2"/>
    <property type="match status" value="1"/>
</dbReference>
<proteinExistence type="predicted"/>
<evidence type="ECO:0000256" key="1">
    <source>
        <dbReference type="ARBA" id="ARBA00022737"/>
    </source>
</evidence>
<dbReference type="PROSITE" id="PS50297">
    <property type="entry name" value="ANK_REP_REGION"/>
    <property type="match status" value="2"/>
</dbReference>
<reference evidence="4" key="1">
    <citation type="submission" date="2018-10" db="EMBL/GenBank/DDBJ databases">
        <title>Hidden diversity of soil giant viruses.</title>
        <authorList>
            <person name="Schulz F."/>
            <person name="Alteio L."/>
            <person name="Goudeau D."/>
            <person name="Ryan E.M."/>
            <person name="Malmstrom R.R."/>
            <person name="Blanchard J."/>
            <person name="Woyke T."/>
        </authorList>
    </citation>
    <scope>NUCLEOTIDE SEQUENCE</scope>
    <source>
        <strain evidence="4">EDV1</strain>
    </source>
</reference>
<dbReference type="SMART" id="SM00248">
    <property type="entry name" value="ANK"/>
    <property type="match status" value="3"/>
</dbReference>
<dbReference type="InterPro" id="IPR051637">
    <property type="entry name" value="Ank_repeat_dom-contain_49"/>
</dbReference>
<evidence type="ECO:0000256" key="2">
    <source>
        <dbReference type="ARBA" id="ARBA00023043"/>
    </source>
</evidence>
<dbReference type="Gene3D" id="1.25.40.20">
    <property type="entry name" value="Ankyrin repeat-containing domain"/>
    <property type="match status" value="2"/>
</dbReference>
<name>A0A3G4ZVH0_9VIRU</name>
<dbReference type="SUPFAM" id="SSF48403">
    <property type="entry name" value="Ankyrin repeat"/>
    <property type="match status" value="1"/>
</dbReference>
<keyword evidence="1" id="KW-0677">Repeat</keyword>
<evidence type="ECO:0000256" key="3">
    <source>
        <dbReference type="SAM" id="MobiDB-lite"/>
    </source>
</evidence>
<dbReference type="InterPro" id="IPR002110">
    <property type="entry name" value="Ankyrin_rpt"/>
</dbReference>
<dbReference type="PANTHER" id="PTHR24180">
    <property type="entry name" value="CYCLIN-DEPENDENT KINASE INHIBITOR 2C-RELATED"/>
    <property type="match status" value="1"/>
</dbReference>
<feature type="compositionally biased region" description="Low complexity" evidence="3">
    <location>
        <begin position="16"/>
        <end position="31"/>
    </location>
</feature>
<gene>
    <name evidence="4" type="ORF">Edafosvirus42_5</name>
</gene>
<dbReference type="PROSITE" id="PS50088">
    <property type="entry name" value="ANK_REPEAT"/>
    <property type="match status" value="2"/>
</dbReference>
<dbReference type="PANTHER" id="PTHR24180:SF45">
    <property type="entry name" value="POLY [ADP-RIBOSE] POLYMERASE TANKYRASE"/>
    <property type="match status" value="1"/>
</dbReference>
<organism evidence="4">
    <name type="scientific">Edafosvirus sp</name>
    <dbReference type="NCBI Taxonomy" id="2487765"/>
    <lineage>
        <taxon>Viruses</taxon>
        <taxon>Varidnaviria</taxon>
        <taxon>Bamfordvirae</taxon>
        <taxon>Nucleocytoviricota</taxon>
        <taxon>Megaviricetes</taxon>
        <taxon>Imitervirales</taxon>
        <taxon>Mimiviridae</taxon>
        <taxon>Klosneuvirinae</taxon>
    </lineage>
</organism>